<sequence length="333" mass="38406">MDLFSHLNWYYEDVLGDDGEPIKSIPTGKLLLITDTLESDGSFLIHYFLQSIFKNNQNQSKINSGSNGPTISTSTCILLGLNQSLYNYFNVGRKLGYNLTMENGKSSFSFINGLSNPYQWIKEQRIEQLEELGLEDEPPLDSISQGFAPFPIKSLIDNVSTATLLQQQSQKEADKKTQKQEELKSILHRIYQEFIEYHQQSLKKFGPTQTKCYFIIDNLNILTSYYSSQDSFILIMNFLQYLNSYVKEHSNTCTLISLFHSDCDEDSKYYNLLQYESDLTINIHGLKSGYSKDIDGQIEFLQKDINDSFHRANPIHYQVLDNNIRFFSLGSRI</sequence>
<dbReference type="PANTHER" id="PTHR16184:SF6">
    <property type="entry name" value="ELONGATOR COMPLEX PROTEIN 6"/>
    <property type="match status" value="1"/>
</dbReference>
<dbReference type="Gene3D" id="3.40.50.300">
    <property type="entry name" value="P-loop containing nucleotide triphosphate hydrolases"/>
    <property type="match status" value="1"/>
</dbReference>
<dbReference type="STRING" id="361077.A0A152A9W7"/>
<dbReference type="InterPro" id="IPR018627">
    <property type="entry name" value="ELP6"/>
</dbReference>
<dbReference type="OrthoDB" id="9995306at2759"/>
<dbReference type="UniPathway" id="UPA00988"/>
<dbReference type="EMBL" id="LODT01000001">
    <property type="protein sequence ID" value="KYR03016.1"/>
    <property type="molecule type" value="Genomic_DNA"/>
</dbReference>
<evidence type="ECO:0000313" key="4">
    <source>
        <dbReference type="Proteomes" id="UP000076078"/>
    </source>
</evidence>
<dbReference type="InterPro" id="IPR027417">
    <property type="entry name" value="P-loop_NTPase"/>
</dbReference>
<gene>
    <name evidence="3" type="ORF">DLAC_00504</name>
</gene>
<reference evidence="3 4" key="1">
    <citation type="submission" date="2015-12" db="EMBL/GenBank/DDBJ databases">
        <title>Dictyostelia acquired genes for synthesis and detection of signals that induce cell-type specialization by lateral gene transfer from prokaryotes.</title>
        <authorList>
            <person name="Gloeckner G."/>
            <person name="Schaap P."/>
        </authorList>
    </citation>
    <scope>NUCLEOTIDE SEQUENCE [LARGE SCALE GENOMIC DNA]</scope>
    <source>
        <strain evidence="3 4">TK</strain>
    </source>
</reference>
<comment type="caution">
    <text evidence="3">The sequence shown here is derived from an EMBL/GenBank/DDBJ whole genome shotgun (WGS) entry which is preliminary data.</text>
</comment>
<dbReference type="FunCoup" id="A0A152A9W7">
    <property type="interactions" value="5"/>
</dbReference>
<dbReference type="PANTHER" id="PTHR16184">
    <property type="entry name" value="ELONGATOR COMPLEX PROTEIN 6"/>
    <property type="match status" value="1"/>
</dbReference>
<dbReference type="GO" id="GO:0002098">
    <property type="term" value="P:tRNA wobble uridine modification"/>
    <property type="evidence" value="ECO:0007669"/>
    <property type="project" value="InterPro"/>
</dbReference>
<dbReference type="AlphaFoldDB" id="A0A152A9W7"/>
<dbReference type="InParanoid" id="A0A152A9W7"/>
<evidence type="ECO:0000256" key="2">
    <source>
        <dbReference type="ARBA" id="ARBA00008837"/>
    </source>
</evidence>
<accession>A0A152A9W7</accession>
<evidence type="ECO:0000313" key="3">
    <source>
        <dbReference type="EMBL" id="KYR03016.1"/>
    </source>
</evidence>
<name>A0A152A9W7_TIELA</name>
<keyword evidence="4" id="KW-1185">Reference proteome</keyword>
<comment type="pathway">
    <text evidence="1">tRNA modification; 5-methoxycarbonylmethyl-2-thiouridine-tRNA biosynthesis.</text>
</comment>
<dbReference type="OMA" id="KMGCNLT"/>
<dbReference type="Proteomes" id="UP000076078">
    <property type="component" value="Unassembled WGS sequence"/>
</dbReference>
<protein>
    <submittedName>
        <fullName evidence="3">UPF0405 family protein</fullName>
    </submittedName>
</protein>
<proteinExistence type="inferred from homology"/>
<evidence type="ECO:0000256" key="1">
    <source>
        <dbReference type="ARBA" id="ARBA00005043"/>
    </source>
</evidence>
<dbReference type="GO" id="GO:0033588">
    <property type="term" value="C:elongator holoenzyme complex"/>
    <property type="evidence" value="ECO:0007669"/>
    <property type="project" value="InterPro"/>
</dbReference>
<dbReference type="Pfam" id="PF09807">
    <property type="entry name" value="ELP6"/>
    <property type="match status" value="1"/>
</dbReference>
<comment type="similarity">
    <text evidence="2">Belongs to the ELP6 family.</text>
</comment>
<dbReference type="CDD" id="cd19495">
    <property type="entry name" value="Elp6"/>
    <property type="match status" value="1"/>
</dbReference>
<organism evidence="3 4">
    <name type="scientific">Tieghemostelium lacteum</name>
    <name type="common">Slime mold</name>
    <name type="synonym">Dictyostelium lacteum</name>
    <dbReference type="NCBI Taxonomy" id="361077"/>
    <lineage>
        <taxon>Eukaryota</taxon>
        <taxon>Amoebozoa</taxon>
        <taxon>Evosea</taxon>
        <taxon>Eumycetozoa</taxon>
        <taxon>Dictyostelia</taxon>
        <taxon>Dictyosteliales</taxon>
        <taxon>Raperosteliaceae</taxon>
        <taxon>Tieghemostelium</taxon>
    </lineage>
</organism>